<evidence type="ECO:0000313" key="1">
    <source>
        <dbReference type="EMBL" id="KAK1859095.1"/>
    </source>
</evidence>
<organism evidence="1 2">
    <name type="scientific">Pyropia yezoensis</name>
    <name type="common">Susabi-nori</name>
    <name type="synonym">Porphyra yezoensis</name>
    <dbReference type="NCBI Taxonomy" id="2788"/>
    <lineage>
        <taxon>Eukaryota</taxon>
        <taxon>Rhodophyta</taxon>
        <taxon>Bangiophyceae</taxon>
        <taxon>Bangiales</taxon>
        <taxon>Bangiaceae</taxon>
        <taxon>Pyropia</taxon>
    </lineage>
</organism>
<reference evidence="1" key="1">
    <citation type="submission" date="2019-11" db="EMBL/GenBank/DDBJ databases">
        <title>Nori genome reveals adaptations in red seaweeds to the harsh intertidal environment.</title>
        <authorList>
            <person name="Wang D."/>
            <person name="Mao Y."/>
        </authorList>
    </citation>
    <scope>NUCLEOTIDE SEQUENCE</scope>
    <source>
        <tissue evidence="1">Gametophyte</tissue>
    </source>
</reference>
<protein>
    <submittedName>
        <fullName evidence="1">Uncharacterized protein</fullName>
    </submittedName>
</protein>
<dbReference type="Proteomes" id="UP000798662">
    <property type="component" value="Chromosome 1"/>
</dbReference>
<gene>
    <name evidence="1" type="ORF">I4F81_001693</name>
</gene>
<accession>A0ACC3BMA5</accession>
<proteinExistence type="predicted"/>
<sequence length="120" mass="13081">MPEHLCSKRHDAVICCSSRLARAVGGHLGTTLMVLSAAEMADPPRPPSPSQQPRHWLEPAPPSQHPPRRPPPPSSAPSPPSRPTQRRTRPDPRLLARTLSRGCAPFRPFPRPSPASLFAT</sequence>
<dbReference type="EMBL" id="CM020618">
    <property type="protein sequence ID" value="KAK1859095.1"/>
    <property type="molecule type" value="Genomic_DNA"/>
</dbReference>
<keyword evidence="2" id="KW-1185">Reference proteome</keyword>
<evidence type="ECO:0000313" key="2">
    <source>
        <dbReference type="Proteomes" id="UP000798662"/>
    </source>
</evidence>
<comment type="caution">
    <text evidence="1">The sequence shown here is derived from an EMBL/GenBank/DDBJ whole genome shotgun (WGS) entry which is preliminary data.</text>
</comment>
<name>A0ACC3BMA5_PYRYE</name>